<feature type="compositionally biased region" description="Basic residues" evidence="1">
    <location>
        <begin position="58"/>
        <end position="85"/>
    </location>
</feature>
<organism evidence="2 4">
    <name type="scientific">Holdemania massiliensis</name>
    <dbReference type="NCBI Taxonomy" id="1468449"/>
    <lineage>
        <taxon>Bacteria</taxon>
        <taxon>Bacillati</taxon>
        <taxon>Bacillota</taxon>
        <taxon>Erysipelotrichia</taxon>
        <taxon>Erysipelotrichales</taxon>
        <taxon>Erysipelotrichaceae</taxon>
        <taxon>Holdemania</taxon>
    </lineage>
</organism>
<name>A0A6N7S6T7_9FIRM</name>
<evidence type="ECO:0008006" key="6">
    <source>
        <dbReference type="Google" id="ProtNLM"/>
    </source>
</evidence>
<proteinExistence type="predicted"/>
<evidence type="ECO:0000313" key="3">
    <source>
        <dbReference type="EMBL" id="MSC33362.1"/>
    </source>
</evidence>
<feature type="region of interest" description="Disordered" evidence="1">
    <location>
        <begin position="51"/>
        <end position="85"/>
    </location>
</feature>
<comment type="caution">
    <text evidence="2">The sequence shown here is derived from an EMBL/GenBank/DDBJ whole genome shotgun (WGS) entry which is preliminary data.</text>
</comment>
<dbReference type="RefSeq" id="WP_154238858.1">
    <property type="nucleotide sequence ID" value="NZ_WKPI01000015.1"/>
</dbReference>
<protein>
    <recommendedName>
        <fullName evidence="6">Transposase</fullName>
    </recommendedName>
</protein>
<dbReference type="EMBL" id="WKPI01000015">
    <property type="protein sequence ID" value="MSC33362.1"/>
    <property type="molecule type" value="Genomic_DNA"/>
</dbReference>
<dbReference type="Proteomes" id="UP000433575">
    <property type="component" value="Unassembled WGS sequence"/>
</dbReference>
<evidence type="ECO:0000313" key="5">
    <source>
        <dbReference type="Proteomes" id="UP000480929"/>
    </source>
</evidence>
<dbReference type="OrthoDB" id="9811278at2"/>
<gene>
    <name evidence="3" type="ORF">GKD88_09540</name>
    <name evidence="2" type="ORF">GKE08_09740</name>
</gene>
<dbReference type="EMBL" id="WKPJ01000013">
    <property type="protein sequence ID" value="MSA89607.1"/>
    <property type="molecule type" value="Genomic_DNA"/>
</dbReference>
<evidence type="ECO:0000313" key="4">
    <source>
        <dbReference type="Proteomes" id="UP000433575"/>
    </source>
</evidence>
<dbReference type="AlphaFoldDB" id="A0A6N7S6T7"/>
<evidence type="ECO:0000256" key="1">
    <source>
        <dbReference type="SAM" id="MobiDB-lite"/>
    </source>
</evidence>
<keyword evidence="5" id="KW-1185">Reference proteome</keyword>
<reference evidence="4 5" key="1">
    <citation type="journal article" date="2019" name="Nat. Med.">
        <title>A library of human gut bacterial isolates paired with longitudinal multiomics data enables mechanistic microbiome research.</title>
        <authorList>
            <person name="Poyet M."/>
            <person name="Groussin M."/>
            <person name="Gibbons S.M."/>
            <person name="Avila-Pacheco J."/>
            <person name="Jiang X."/>
            <person name="Kearney S.M."/>
            <person name="Perrotta A.R."/>
            <person name="Berdy B."/>
            <person name="Zhao S."/>
            <person name="Lieberman T.D."/>
            <person name="Swanson P.K."/>
            <person name="Smith M."/>
            <person name="Roesemann S."/>
            <person name="Alexander J.E."/>
            <person name="Rich S.A."/>
            <person name="Livny J."/>
            <person name="Vlamakis H."/>
            <person name="Clish C."/>
            <person name="Bullock K."/>
            <person name="Deik A."/>
            <person name="Scott J."/>
            <person name="Pierce K.A."/>
            <person name="Xavier R.J."/>
            <person name="Alm E.J."/>
        </authorList>
    </citation>
    <scope>NUCLEOTIDE SEQUENCE [LARGE SCALE GENOMIC DNA]</scope>
    <source>
        <strain evidence="2 4">BIOML-A4</strain>
        <strain evidence="3 5">BIOML-A5</strain>
    </source>
</reference>
<evidence type="ECO:0000313" key="2">
    <source>
        <dbReference type="EMBL" id="MSA89607.1"/>
    </source>
</evidence>
<dbReference type="Proteomes" id="UP000480929">
    <property type="component" value="Unassembled WGS sequence"/>
</dbReference>
<sequence length="85" mass="9975">MGKVHQIYHTVEGFSFLKSKVEELAMKIKESVLAVYEATGVYTKPLQRFLEKNENKQSRSRRCNQRNSGKQKHITRKQIKKILNP</sequence>
<accession>A0A6N7S6T7</accession>